<gene>
    <name evidence="1" type="ORF">PPENT_87.1.T1920008</name>
</gene>
<name>A0A8S1YJF7_9CILI</name>
<keyword evidence="2" id="KW-1185">Reference proteome</keyword>
<reference evidence="1" key="1">
    <citation type="submission" date="2021-01" db="EMBL/GenBank/DDBJ databases">
        <authorList>
            <consortium name="Genoscope - CEA"/>
            <person name="William W."/>
        </authorList>
    </citation>
    <scope>NUCLEOTIDE SEQUENCE</scope>
</reference>
<protein>
    <submittedName>
        <fullName evidence="1">Uncharacterized protein</fullName>
    </submittedName>
</protein>
<evidence type="ECO:0000313" key="2">
    <source>
        <dbReference type="Proteomes" id="UP000689195"/>
    </source>
</evidence>
<organism evidence="1 2">
    <name type="scientific">Paramecium pentaurelia</name>
    <dbReference type="NCBI Taxonomy" id="43138"/>
    <lineage>
        <taxon>Eukaryota</taxon>
        <taxon>Sar</taxon>
        <taxon>Alveolata</taxon>
        <taxon>Ciliophora</taxon>
        <taxon>Intramacronucleata</taxon>
        <taxon>Oligohymenophorea</taxon>
        <taxon>Peniculida</taxon>
        <taxon>Parameciidae</taxon>
        <taxon>Paramecium</taxon>
    </lineage>
</organism>
<sequence>MDLSDIRAKISELEQRHNQVQCSLGSTFFQGAGNLPLSIPFIINRLTLVGGGPQCGDRRRNPQFVKAFYDFTENYQIHLLQEKYIDNLLAYLVKYYTNISCQYEFKLFSENNQLQLLDMKYCKLCSFLTNEPAVKLEYDVRHQKQN</sequence>
<dbReference type="Proteomes" id="UP000689195">
    <property type="component" value="Unassembled WGS sequence"/>
</dbReference>
<comment type="caution">
    <text evidence="1">The sequence shown here is derived from an EMBL/GenBank/DDBJ whole genome shotgun (WGS) entry which is preliminary data.</text>
</comment>
<dbReference type="AlphaFoldDB" id="A0A8S1YJF7"/>
<accession>A0A8S1YJF7</accession>
<proteinExistence type="predicted"/>
<dbReference type="EMBL" id="CAJJDO010000192">
    <property type="protein sequence ID" value="CAD8213979.1"/>
    <property type="molecule type" value="Genomic_DNA"/>
</dbReference>
<evidence type="ECO:0000313" key="1">
    <source>
        <dbReference type="EMBL" id="CAD8213979.1"/>
    </source>
</evidence>